<dbReference type="InterPro" id="IPR003593">
    <property type="entry name" value="AAA+_ATPase"/>
</dbReference>
<dbReference type="PROSITE" id="PS50893">
    <property type="entry name" value="ABC_TRANSPORTER_2"/>
    <property type="match status" value="1"/>
</dbReference>
<dbReference type="PANTHER" id="PTHR43335:SF4">
    <property type="entry name" value="ABC TRANSPORTER, ATP-BINDING PROTEIN"/>
    <property type="match status" value="1"/>
</dbReference>
<dbReference type="PANTHER" id="PTHR43335">
    <property type="entry name" value="ABC TRANSPORTER, ATP-BINDING PROTEIN"/>
    <property type="match status" value="1"/>
</dbReference>
<keyword evidence="7" id="KW-1185">Reference proteome</keyword>
<keyword evidence="3" id="KW-0547">Nucleotide-binding</keyword>
<evidence type="ECO:0000256" key="1">
    <source>
        <dbReference type="ARBA" id="ARBA00005417"/>
    </source>
</evidence>
<reference evidence="7" key="1">
    <citation type="submission" date="2023-11" db="EMBL/GenBank/DDBJ databases">
        <title>Genome Sequence of Bacillus pseudomycoides stain BUPM19.</title>
        <authorList>
            <person name="Farhat A."/>
        </authorList>
    </citation>
    <scope>NUCLEOTIDE SEQUENCE [LARGE SCALE GENOMIC DNA]</scope>
    <source>
        <strain evidence="7">BUPM19</strain>
    </source>
</reference>
<dbReference type="PROSITE" id="PS00211">
    <property type="entry name" value="ABC_TRANSPORTER_1"/>
    <property type="match status" value="1"/>
</dbReference>
<evidence type="ECO:0000256" key="3">
    <source>
        <dbReference type="ARBA" id="ARBA00022741"/>
    </source>
</evidence>
<evidence type="ECO:0000259" key="5">
    <source>
        <dbReference type="PROSITE" id="PS50893"/>
    </source>
</evidence>
<accession>A0ABU5K1G6</accession>
<dbReference type="CDD" id="cd03268">
    <property type="entry name" value="ABC_BcrA_bacitracin_resist"/>
    <property type="match status" value="1"/>
</dbReference>
<dbReference type="Pfam" id="PF00005">
    <property type="entry name" value="ABC_tran"/>
    <property type="match status" value="1"/>
</dbReference>
<feature type="domain" description="ABC transporter" evidence="5">
    <location>
        <begin position="5"/>
        <end position="232"/>
    </location>
</feature>
<sequence length="310" mass="34989">MNYILKTTRLTKRYRNDYVVHNVDLKIPKGEIYGFLGPNGAGKTTSIRMLLGLIKPTQGKVVIFQQDLAKERLSILSKIGALVENPSYYAHLNALENLEVYRILRNAPKEKIEEVLQIVGLQHAAKQKVKEYSLGMKQRLGIAIALLGDPQLLILDEPTNGLDPEGIHEIRMLIKQLAKERGITILISSHLLSEIDQMATYVGIIAKGKLIFQDKIEILRQHAQHSITLMTDKPNAAWKLILAKGIPSMQEENQIILSNVSNETIGEIVKTLVTHNISVFRIEENKKSLEEIFLQLIKEEETHVQTPLSI</sequence>
<organism evidence="6 7">
    <name type="scientific">Bacillus bingmayongensis</name>
    <dbReference type="NCBI Taxonomy" id="1150157"/>
    <lineage>
        <taxon>Bacteria</taxon>
        <taxon>Bacillati</taxon>
        <taxon>Bacillota</taxon>
        <taxon>Bacilli</taxon>
        <taxon>Bacillales</taxon>
        <taxon>Bacillaceae</taxon>
        <taxon>Bacillus</taxon>
    </lineage>
</organism>
<evidence type="ECO:0000256" key="4">
    <source>
        <dbReference type="ARBA" id="ARBA00022840"/>
    </source>
</evidence>
<proteinExistence type="inferred from homology"/>
<dbReference type="InterPro" id="IPR003439">
    <property type="entry name" value="ABC_transporter-like_ATP-bd"/>
</dbReference>
<dbReference type="InterPro" id="IPR017871">
    <property type="entry name" value="ABC_transporter-like_CS"/>
</dbReference>
<name>A0ABU5K1G6_9BACI</name>
<dbReference type="GO" id="GO:0005524">
    <property type="term" value="F:ATP binding"/>
    <property type="evidence" value="ECO:0007669"/>
    <property type="project" value="UniProtKB-KW"/>
</dbReference>
<comment type="caution">
    <text evidence="6">The sequence shown here is derived from an EMBL/GenBank/DDBJ whole genome shotgun (WGS) entry which is preliminary data.</text>
</comment>
<evidence type="ECO:0000313" key="6">
    <source>
        <dbReference type="EMBL" id="MDZ5609584.1"/>
    </source>
</evidence>
<evidence type="ECO:0000313" key="7">
    <source>
        <dbReference type="Proteomes" id="UP001291930"/>
    </source>
</evidence>
<comment type="similarity">
    <text evidence="1">Belongs to the ABC transporter superfamily.</text>
</comment>
<dbReference type="SMART" id="SM00382">
    <property type="entry name" value="AAA"/>
    <property type="match status" value="1"/>
</dbReference>
<keyword evidence="2" id="KW-0813">Transport</keyword>
<dbReference type="EMBL" id="JAXOVW010000072">
    <property type="protein sequence ID" value="MDZ5609584.1"/>
    <property type="molecule type" value="Genomic_DNA"/>
</dbReference>
<protein>
    <submittedName>
        <fullName evidence="6">ABC transporter ATP-binding protein</fullName>
    </submittedName>
</protein>
<dbReference type="RefSeq" id="WP_374219014.1">
    <property type="nucleotide sequence ID" value="NZ_JAXOVW010000072.1"/>
</dbReference>
<gene>
    <name evidence="6" type="ORF">U2I54_21630</name>
</gene>
<dbReference type="Proteomes" id="UP001291930">
    <property type="component" value="Unassembled WGS sequence"/>
</dbReference>
<dbReference type="SUPFAM" id="SSF52540">
    <property type="entry name" value="P-loop containing nucleoside triphosphate hydrolases"/>
    <property type="match status" value="1"/>
</dbReference>
<keyword evidence="4 6" id="KW-0067">ATP-binding</keyword>
<dbReference type="InterPro" id="IPR027417">
    <property type="entry name" value="P-loop_NTPase"/>
</dbReference>
<evidence type="ECO:0000256" key="2">
    <source>
        <dbReference type="ARBA" id="ARBA00022448"/>
    </source>
</evidence>
<dbReference type="Gene3D" id="3.40.50.300">
    <property type="entry name" value="P-loop containing nucleotide triphosphate hydrolases"/>
    <property type="match status" value="1"/>
</dbReference>